<dbReference type="SUPFAM" id="SSF82171">
    <property type="entry name" value="DPP6 N-terminal domain-like"/>
    <property type="match status" value="1"/>
</dbReference>
<reference evidence="1 2" key="1">
    <citation type="submission" date="2006-06" db="EMBL/GenBank/DDBJ databases">
        <title>Complete sequence of Rubrobacter xylanophilus DSM 9941.</title>
        <authorList>
            <consortium name="US DOE Joint Genome Institute"/>
            <person name="Copeland A."/>
            <person name="Lucas S."/>
            <person name="Lapidus A."/>
            <person name="Barry K."/>
            <person name="Detter J.C."/>
            <person name="Glavina del Rio T."/>
            <person name="Hammon N."/>
            <person name="Israni S."/>
            <person name="Dalin E."/>
            <person name="Tice H."/>
            <person name="Pitluck S."/>
            <person name="Munk A.C."/>
            <person name="Brettin T."/>
            <person name="Bruce D."/>
            <person name="Han C."/>
            <person name="Tapia R."/>
            <person name="Gilna P."/>
            <person name="Schmutz J."/>
            <person name="Larimer F."/>
            <person name="Land M."/>
            <person name="Hauser L."/>
            <person name="Kyrpides N."/>
            <person name="Lykidis A."/>
            <person name="da Costa M.S."/>
            <person name="Rainey F.A."/>
            <person name="Empadinhas N."/>
            <person name="Jolivet E."/>
            <person name="Battista J.R."/>
            <person name="Richardson P."/>
        </authorList>
    </citation>
    <scope>NUCLEOTIDE SEQUENCE [LARGE SCALE GENOMIC DNA]</scope>
    <source>
        <strain evidence="2">DSM 9941 / NBRC 16129 / PRD-1</strain>
    </source>
</reference>
<keyword evidence="2" id="KW-1185">Reference proteome</keyword>
<proteinExistence type="predicted"/>
<dbReference type="Proteomes" id="UP000006637">
    <property type="component" value="Chromosome"/>
</dbReference>
<sequence>MRGSAAAGLAAVLAALLLWGCSHPEAREISVLPIPAGERPDLGLGPGVHPLSFGPGYKGSPAWSPDGTRIAFTVDGYVVEKPAGAERAAWRATGEIGARRVEWLSGNSLAALDPDGKDLYLIGPGEDGLRARRVSERAVAFSPLPGSGEMIAALERGPSGSTLALSMGGQLVPYAGVRVPGRVTAISVSPDGRLALLASAPPAGGEGPEIYAFDLESRGLERVARLESGLKVLGAPQWTGRGIYFVAKTEAAPKRESPGLYGLYRIPPGSDRPELDPDVGRDFAASGIRVSPDGSRLAIIGRLHPNSPANLYVLDLRTGELRAATRNEGMEIKSGPEDLAWAPGGGSVAIVARGVFSGPRVEDAPAEALLREFYNLYEVPLPAGGEGG</sequence>
<dbReference type="Gene3D" id="2.120.10.30">
    <property type="entry name" value="TolB, C-terminal domain"/>
    <property type="match status" value="2"/>
</dbReference>
<gene>
    <name evidence="1" type="ordered locus">Rxyl_0781</name>
</gene>
<dbReference type="STRING" id="266117.Rxyl_0781"/>
<dbReference type="HOGENOM" id="CLU_665462_0_0_11"/>
<organism evidence="1 2">
    <name type="scientific">Rubrobacter xylanophilus (strain DSM 9941 / JCM 11954 / NBRC 16129 / PRD-1)</name>
    <dbReference type="NCBI Taxonomy" id="266117"/>
    <lineage>
        <taxon>Bacteria</taxon>
        <taxon>Bacillati</taxon>
        <taxon>Actinomycetota</taxon>
        <taxon>Rubrobacteria</taxon>
        <taxon>Rubrobacterales</taxon>
        <taxon>Rubrobacteraceae</taxon>
        <taxon>Rubrobacter</taxon>
    </lineage>
</organism>
<dbReference type="KEGG" id="rxy:Rxyl_0781"/>
<evidence type="ECO:0000313" key="2">
    <source>
        <dbReference type="Proteomes" id="UP000006637"/>
    </source>
</evidence>
<dbReference type="OrthoDB" id="9808778at2"/>
<name>Q1AXX9_RUBXD</name>
<dbReference type="eggNOG" id="COG0823">
    <property type="taxonomic scope" value="Bacteria"/>
</dbReference>
<dbReference type="InterPro" id="IPR011659">
    <property type="entry name" value="WD40"/>
</dbReference>
<dbReference type="Pfam" id="PF07676">
    <property type="entry name" value="PD40"/>
    <property type="match status" value="1"/>
</dbReference>
<evidence type="ECO:0000313" key="1">
    <source>
        <dbReference type="EMBL" id="ABG03749.1"/>
    </source>
</evidence>
<protein>
    <submittedName>
        <fullName evidence="1">Uncharacterized protein</fullName>
    </submittedName>
</protein>
<accession>Q1AXX9</accession>
<dbReference type="InterPro" id="IPR011042">
    <property type="entry name" value="6-blade_b-propeller_TolB-like"/>
</dbReference>
<dbReference type="RefSeq" id="WP_011563767.1">
    <property type="nucleotide sequence ID" value="NC_008148.1"/>
</dbReference>
<dbReference type="AlphaFoldDB" id="Q1AXX9"/>
<dbReference type="EMBL" id="CP000386">
    <property type="protein sequence ID" value="ABG03749.1"/>
    <property type="molecule type" value="Genomic_DNA"/>
</dbReference>